<evidence type="ECO:0000256" key="10">
    <source>
        <dbReference type="SAM" id="SignalP"/>
    </source>
</evidence>
<comment type="similarity">
    <text evidence="2 9">Belongs to the glycosyl hydrolase 28 family.</text>
</comment>
<evidence type="ECO:0000256" key="5">
    <source>
        <dbReference type="ARBA" id="ARBA00022801"/>
    </source>
</evidence>
<evidence type="ECO:0000256" key="2">
    <source>
        <dbReference type="ARBA" id="ARBA00008834"/>
    </source>
</evidence>
<feature type="chain" id="PRO_5024314215" description="Polygalacturonase" evidence="10">
    <location>
        <begin position="21"/>
        <end position="441"/>
    </location>
</feature>
<evidence type="ECO:0008006" key="13">
    <source>
        <dbReference type="Google" id="ProtNLM"/>
    </source>
</evidence>
<dbReference type="Proteomes" id="UP000326939">
    <property type="component" value="Chromosome 12"/>
</dbReference>
<gene>
    <name evidence="11" type="ORF">DKX38_018968</name>
</gene>
<keyword evidence="4" id="KW-0964">Secreted</keyword>
<name>A0A5N5KQ77_9ROSI</name>
<keyword evidence="5 9" id="KW-0378">Hydrolase</keyword>
<evidence type="ECO:0000256" key="8">
    <source>
        <dbReference type="PROSITE-ProRule" id="PRU10052"/>
    </source>
</evidence>
<dbReference type="GO" id="GO:0071555">
    <property type="term" value="P:cell wall organization"/>
    <property type="evidence" value="ECO:0007669"/>
    <property type="project" value="UniProtKB-KW"/>
</dbReference>
<dbReference type="InterPro" id="IPR000743">
    <property type="entry name" value="Glyco_hydro_28"/>
</dbReference>
<dbReference type="SUPFAM" id="SSF51126">
    <property type="entry name" value="Pectin lyase-like"/>
    <property type="match status" value="1"/>
</dbReference>
<dbReference type="PANTHER" id="PTHR31375">
    <property type="match status" value="1"/>
</dbReference>
<evidence type="ECO:0000256" key="1">
    <source>
        <dbReference type="ARBA" id="ARBA00004191"/>
    </source>
</evidence>
<dbReference type="InterPro" id="IPR006626">
    <property type="entry name" value="PbH1"/>
</dbReference>
<evidence type="ECO:0000313" key="12">
    <source>
        <dbReference type="Proteomes" id="UP000326939"/>
    </source>
</evidence>
<keyword evidence="6 9" id="KW-0326">Glycosidase</keyword>
<dbReference type="PROSITE" id="PS51257">
    <property type="entry name" value="PROKAR_LIPOPROTEIN"/>
    <property type="match status" value="1"/>
</dbReference>
<accession>A0A5N5KQ77</accession>
<dbReference type="GO" id="GO:0005975">
    <property type="term" value="P:carbohydrate metabolic process"/>
    <property type="evidence" value="ECO:0007669"/>
    <property type="project" value="InterPro"/>
</dbReference>
<sequence length="441" mass="47632">MKCLVTVILFFLWMVSFCSCRLLSEATGRRFNVLDYGADGNGKIDATPVHDPALSFYFDNLFAEKTRHLSIENVLEIKAFQRAWGDFCQASEEMPTLVVPAGNTFLLKSVTFSGPCMSKNPHVLIQGTIVAPDSFDSWDGDDDYENWIGFTAVFGLMVDGGGKFDGQGEAWWKACNNINHDNSLQDNDSACSNRRQALHFNKCNGLRLSNLHHVNSQRGHISINACDDVQVSNLQILAPDESPNTDGIDISGSNHVNIQDSFIGTGDDCIAINGFSTYINVTGVKCGPGHGISIGSLGKDGAYETVEEVHVKSCSLKGTQNGVRIKTWEGGSGYVRKITFEDITFVNSENPIIIDQQYNPNGIRGGPGIKISDVTYRNVHGSSADEVAITLDCAGKAACTNIVMDNVNIISSNPGKQIRASCNNAKGTAISASPIVPCLSS</sequence>
<keyword evidence="12" id="KW-1185">Reference proteome</keyword>
<dbReference type="AlphaFoldDB" id="A0A5N5KQ77"/>
<proteinExistence type="inferred from homology"/>
<evidence type="ECO:0000256" key="6">
    <source>
        <dbReference type="ARBA" id="ARBA00023295"/>
    </source>
</evidence>
<evidence type="ECO:0000313" key="11">
    <source>
        <dbReference type="EMBL" id="KAB5532298.1"/>
    </source>
</evidence>
<feature type="active site" evidence="8">
    <location>
        <position position="290"/>
    </location>
</feature>
<dbReference type="GO" id="GO:0004650">
    <property type="term" value="F:polygalacturonase activity"/>
    <property type="evidence" value="ECO:0007669"/>
    <property type="project" value="InterPro"/>
</dbReference>
<protein>
    <recommendedName>
        <fullName evidence="13">Polygalacturonase</fullName>
    </recommendedName>
</protein>
<comment type="caution">
    <text evidence="11">The sequence shown here is derived from an EMBL/GenBank/DDBJ whole genome shotgun (WGS) entry which is preliminary data.</text>
</comment>
<evidence type="ECO:0000256" key="4">
    <source>
        <dbReference type="ARBA" id="ARBA00022525"/>
    </source>
</evidence>
<comment type="subcellular location">
    <subcellularLocation>
        <location evidence="1">Secreted</location>
        <location evidence="1">Cell wall</location>
    </subcellularLocation>
</comment>
<evidence type="ECO:0000256" key="3">
    <source>
        <dbReference type="ARBA" id="ARBA00022512"/>
    </source>
</evidence>
<evidence type="ECO:0000256" key="9">
    <source>
        <dbReference type="RuleBase" id="RU361169"/>
    </source>
</evidence>
<reference evidence="12" key="1">
    <citation type="journal article" date="2019" name="Gigascience">
        <title>De novo genome assembly of the endangered Acer yangbiense, a plant species with extremely small populations endemic to Yunnan Province, China.</title>
        <authorList>
            <person name="Yang J."/>
            <person name="Wariss H.M."/>
            <person name="Tao L."/>
            <person name="Zhang R."/>
            <person name="Yun Q."/>
            <person name="Hollingsworth P."/>
            <person name="Dao Z."/>
            <person name="Luo G."/>
            <person name="Guo H."/>
            <person name="Ma Y."/>
            <person name="Sun W."/>
        </authorList>
    </citation>
    <scope>NUCLEOTIDE SEQUENCE [LARGE SCALE GENOMIC DNA]</scope>
    <source>
        <strain evidence="12">cv. br00</strain>
    </source>
</reference>
<feature type="signal peptide" evidence="10">
    <location>
        <begin position="1"/>
        <end position="20"/>
    </location>
</feature>
<keyword evidence="3" id="KW-0134">Cell wall</keyword>
<evidence type="ECO:0000256" key="7">
    <source>
        <dbReference type="ARBA" id="ARBA00023316"/>
    </source>
</evidence>
<dbReference type="InterPro" id="IPR012334">
    <property type="entry name" value="Pectin_lyas_fold"/>
</dbReference>
<dbReference type="EMBL" id="VDCV01000012">
    <property type="protein sequence ID" value="KAB5532298.1"/>
    <property type="molecule type" value="Genomic_DNA"/>
</dbReference>
<keyword evidence="10" id="KW-0732">Signal</keyword>
<keyword evidence="7" id="KW-0961">Cell wall biogenesis/degradation</keyword>
<dbReference type="Gene3D" id="2.160.20.10">
    <property type="entry name" value="Single-stranded right-handed beta-helix, Pectin lyase-like"/>
    <property type="match status" value="1"/>
</dbReference>
<organism evidence="11 12">
    <name type="scientific">Salix brachista</name>
    <dbReference type="NCBI Taxonomy" id="2182728"/>
    <lineage>
        <taxon>Eukaryota</taxon>
        <taxon>Viridiplantae</taxon>
        <taxon>Streptophyta</taxon>
        <taxon>Embryophyta</taxon>
        <taxon>Tracheophyta</taxon>
        <taxon>Spermatophyta</taxon>
        <taxon>Magnoliopsida</taxon>
        <taxon>eudicotyledons</taxon>
        <taxon>Gunneridae</taxon>
        <taxon>Pentapetalae</taxon>
        <taxon>rosids</taxon>
        <taxon>fabids</taxon>
        <taxon>Malpighiales</taxon>
        <taxon>Salicaceae</taxon>
        <taxon>Saliceae</taxon>
        <taxon>Salix</taxon>
    </lineage>
</organism>
<dbReference type="InterPro" id="IPR011050">
    <property type="entry name" value="Pectin_lyase_fold/virulence"/>
</dbReference>
<dbReference type="Pfam" id="PF00295">
    <property type="entry name" value="Glyco_hydro_28"/>
    <property type="match status" value="1"/>
</dbReference>
<dbReference type="SMART" id="SM00710">
    <property type="entry name" value="PbH1"/>
    <property type="match status" value="7"/>
</dbReference>
<dbReference type="PROSITE" id="PS00502">
    <property type="entry name" value="POLYGALACTURONASE"/>
    <property type="match status" value="1"/>
</dbReference>